<dbReference type="EMBL" id="BTRK01000002">
    <property type="protein sequence ID" value="GMR38429.1"/>
    <property type="molecule type" value="Genomic_DNA"/>
</dbReference>
<dbReference type="PANTHER" id="PTHR12281:SF32">
    <property type="entry name" value="DCN1-LIKE PROTEIN"/>
    <property type="match status" value="1"/>
</dbReference>
<dbReference type="FunFam" id="1.10.238.10:FF:000030">
    <property type="entry name" value="DCN1-like protein"/>
    <property type="match status" value="1"/>
</dbReference>
<evidence type="ECO:0000256" key="1">
    <source>
        <dbReference type="ARBA" id="ARBA00022786"/>
    </source>
</evidence>
<dbReference type="InterPro" id="IPR042460">
    <property type="entry name" value="DCN1-like_PONY"/>
</dbReference>
<evidence type="ECO:0000313" key="5">
    <source>
        <dbReference type="EMBL" id="GMR38429.1"/>
    </source>
</evidence>
<evidence type="ECO:0000256" key="3">
    <source>
        <dbReference type="SAM" id="MobiDB-lite"/>
    </source>
</evidence>
<keyword evidence="1" id="KW-0833">Ubl conjugation pathway</keyword>
<dbReference type="PANTHER" id="PTHR12281">
    <property type="entry name" value="RP42 RELATED"/>
    <property type="match status" value="1"/>
</dbReference>
<evidence type="ECO:0000259" key="4">
    <source>
        <dbReference type="PROSITE" id="PS51229"/>
    </source>
</evidence>
<feature type="region of interest" description="Disordered" evidence="3">
    <location>
        <begin position="1"/>
        <end position="20"/>
    </location>
</feature>
<dbReference type="Gene3D" id="1.10.238.200">
    <property type="entry name" value="Cullin, PONY binding domain"/>
    <property type="match status" value="1"/>
</dbReference>
<dbReference type="GO" id="GO:0045116">
    <property type="term" value="P:protein neddylation"/>
    <property type="evidence" value="ECO:0007669"/>
    <property type="project" value="TreeGrafter"/>
</dbReference>
<evidence type="ECO:0000256" key="2">
    <source>
        <dbReference type="RuleBase" id="RU410713"/>
    </source>
</evidence>
<feature type="domain" description="DCUN1" evidence="4">
    <location>
        <begin position="29"/>
        <end position="222"/>
    </location>
</feature>
<comment type="function">
    <text evidence="2">Neddylation of cullins play an essential role in the regulation of SCF-type complexes activity.</text>
</comment>
<dbReference type="InterPro" id="IPR005176">
    <property type="entry name" value="PONY_dom"/>
</dbReference>
<dbReference type="Gene3D" id="1.10.238.10">
    <property type="entry name" value="EF-hand"/>
    <property type="match status" value="1"/>
</dbReference>
<comment type="caution">
    <text evidence="5">The sequence shown here is derived from an EMBL/GenBank/DDBJ whole genome shotgun (WGS) entry which is preliminary data.</text>
</comment>
<evidence type="ECO:0000313" key="6">
    <source>
        <dbReference type="Proteomes" id="UP001328107"/>
    </source>
</evidence>
<dbReference type="GO" id="GO:0031624">
    <property type="term" value="F:ubiquitin conjugating enzyme binding"/>
    <property type="evidence" value="ECO:0007669"/>
    <property type="project" value="TreeGrafter"/>
</dbReference>
<dbReference type="AlphaFoldDB" id="A0AAN4ZF75"/>
<dbReference type="GO" id="GO:2000436">
    <property type="term" value="P:positive regulation of protein neddylation"/>
    <property type="evidence" value="ECO:0007669"/>
    <property type="project" value="UniProtKB-ARBA"/>
</dbReference>
<dbReference type="Proteomes" id="UP001328107">
    <property type="component" value="Unassembled WGS sequence"/>
</dbReference>
<dbReference type="Pfam" id="PF03556">
    <property type="entry name" value="Cullin_binding"/>
    <property type="match status" value="1"/>
</dbReference>
<dbReference type="GO" id="GO:0097602">
    <property type="term" value="F:cullin family protein binding"/>
    <property type="evidence" value="ECO:0007669"/>
    <property type="project" value="TreeGrafter"/>
</dbReference>
<dbReference type="GO" id="GO:0000151">
    <property type="term" value="C:ubiquitin ligase complex"/>
    <property type="evidence" value="ECO:0007669"/>
    <property type="project" value="TreeGrafter"/>
</dbReference>
<organism evidence="5 6">
    <name type="scientific">Pristionchus mayeri</name>
    <dbReference type="NCBI Taxonomy" id="1317129"/>
    <lineage>
        <taxon>Eukaryota</taxon>
        <taxon>Metazoa</taxon>
        <taxon>Ecdysozoa</taxon>
        <taxon>Nematoda</taxon>
        <taxon>Chromadorea</taxon>
        <taxon>Rhabditida</taxon>
        <taxon>Rhabditina</taxon>
        <taxon>Diplogasteromorpha</taxon>
        <taxon>Diplogasteroidea</taxon>
        <taxon>Neodiplogasteridae</taxon>
        <taxon>Pristionchus</taxon>
    </lineage>
</organism>
<proteinExistence type="predicted"/>
<accession>A0AAN4ZF75</accession>
<dbReference type="InterPro" id="IPR014764">
    <property type="entry name" value="DCN-prot"/>
</dbReference>
<gene>
    <name evidence="5" type="ORF">PMAYCL1PPCAC_08624</name>
</gene>
<name>A0AAN4ZF75_9BILA</name>
<dbReference type="GO" id="GO:0005886">
    <property type="term" value="C:plasma membrane"/>
    <property type="evidence" value="ECO:0007669"/>
    <property type="project" value="UniProtKB-ARBA"/>
</dbReference>
<keyword evidence="6" id="KW-1185">Reference proteome</keyword>
<dbReference type="FunFam" id="1.10.238.200:FF:000003">
    <property type="entry name" value="DCN1-like protein 3"/>
    <property type="match status" value="1"/>
</dbReference>
<dbReference type="GO" id="GO:0032182">
    <property type="term" value="F:ubiquitin-like protein binding"/>
    <property type="evidence" value="ECO:0007669"/>
    <property type="project" value="TreeGrafter"/>
</dbReference>
<dbReference type="PROSITE" id="PS51229">
    <property type="entry name" value="DCUN1"/>
    <property type="match status" value="1"/>
</dbReference>
<reference evidence="6" key="1">
    <citation type="submission" date="2022-10" db="EMBL/GenBank/DDBJ databases">
        <title>Genome assembly of Pristionchus species.</title>
        <authorList>
            <person name="Yoshida K."/>
            <person name="Sommer R.J."/>
        </authorList>
    </citation>
    <scope>NUCLEOTIDE SEQUENCE [LARGE SCALE GENOMIC DNA]</scope>
    <source>
        <strain evidence="6">RS5460</strain>
    </source>
</reference>
<protein>
    <recommendedName>
        <fullName evidence="2">Defective in cullin neddylation protein</fullName>
    </recommendedName>
</protein>
<sequence>MANYFTGRQTKNSKNAYETPNTAYNNNGYYGSPLKTLFNQYANDPEDRDKAPEKIGPNGIMRLLTDLRLDAEDRKVLILAYMMGAEVMSEFSWEEWEKGMNAMGANSIDGLRRKLDELDRGLKTNSHFGPLCKFTFTYGKMAGSRNLDLDTAIIFWKILFKDQFPLLGLWEEFLTTKYKKAITKDAWNQTFEFADAIKPDFSNYDPEESWPTVLDDFVNWARKRFANK</sequence>